<dbReference type="Proteomes" id="UP001229346">
    <property type="component" value="Unassembled WGS sequence"/>
</dbReference>
<accession>A0ABT9U8S0</accession>
<dbReference type="EMBL" id="JAUSSU010000015">
    <property type="protein sequence ID" value="MDQ0116047.1"/>
    <property type="molecule type" value="Genomic_DNA"/>
</dbReference>
<evidence type="ECO:0000313" key="1">
    <source>
        <dbReference type="EMBL" id="MDQ0116047.1"/>
    </source>
</evidence>
<keyword evidence="2" id="KW-1185">Reference proteome</keyword>
<evidence type="ECO:0000313" key="2">
    <source>
        <dbReference type="Proteomes" id="UP001229346"/>
    </source>
</evidence>
<name>A0ABT9U8S0_PAEHA</name>
<organism evidence="1 2">
    <name type="scientific">Paenibacillus harenae</name>
    <dbReference type="NCBI Taxonomy" id="306543"/>
    <lineage>
        <taxon>Bacteria</taxon>
        <taxon>Bacillati</taxon>
        <taxon>Bacillota</taxon>
        <taxon>Bacilli</taxon>
        <taxon>Bacillales</taxon>
        <taxon>Paenibacillaceae</taxon>
        <taxon>Paenibacillus</taxon>
    </lineage>
</organism>
<gene>
    <name evidence="1" type="ORF">J2T15_005523</name>
</gene>
<protein>
    <submittedName>
        <fullName evidence="1">Uncharacterized protein</fullName>
    </submittedName>
</protein>
<proteinExistence type="predicted"/>
<dbReference type="RefSeq" id="WP_307208068.1">
    <property type="nucleotide sequence ID" value="NZ_JAUSSU010000015.1"/>
</dbReference>
<reference evidence="1 2" key="1">
    <citation type="submission" date="2023-07" db="EMBL/GenBank/DDBJ databases">
        <title>Sorghum-associated microbial communities from plants grown in Nebraska, USA.</title>
        <authorList>
            <person name="Schachtman D."/>
        </authorList>
    </citation>
    <scope>NUCLEOTIDE SEQUENCE [LARGE SCALE GENOMIC DNA]</scope>
    <source>
        <strain evidence="1 2">CC482</strain>
    </source>
</reference>
<sequence length="69" mass="7724">MDSTARTHGDRVETVLTYDKETGEIRIIAATIGDDLNLIAENAIVLDRDKALKLYLFLSNIFAESDRPN</sequence>
<comment type="caution">
    <text evidence="1">The sequence shown here is derived from an EMBL/GenBank/DDBJ whole genome shotgun (WGS) entry which is preliminary data.</text>
</comment>